<dbReference type="Pfam" id="PF00535">
    <property type="entry name" value="Glycos_transf_2"/>
    <property type="match status" value="1"/>
</dbReference>
<comment type="caution">
    <text evidence="3">The sequence shown here is derived from an EMBL/GenBank/DDBJ whole genome shotgun (WGS) entry which is preliminary data.</text>
</comment>
<feature type="domain" description="Glycosyltransferase 2-like" evidence="2">
    <location>
        <begin position="54"/>
        <end position="215"/>
    </location>
</feature>
<dbReference type="EMBL" id="JAHZIK010001518">
    <property type="protein sequence ID" value="MBW7459181.1"/>
    <property type="molecule type" value="Genomic_DNA"/>
</dbReference>
<name>A0ABS7CEY9_9BACL</name>
<feature type="compositionally biased region" description="Basic residues" evidence="1">
    <location>
        <begin position="1"/>
        <end position="24"/>
    </location>
</feature>
<dbReference type="SUPFAM" id="SSF53448">
    <property type="entry name" value="Nucleotide-diphospho-sugar transferases"/>
    <property type="match status" value="1"/>
</dbReference>
<dbReference type="Gene3D" id="3.90.550.10">
    <property type="entry name" value="Spore Coat Polysaccharide Biosynthesis Protein SpsA, Chain A"/>
    <property type="match status" value="1"/>
</dbReference>
<keyword evidence="4" id="KW-1185">Reference proteome</keyword>
<organism evidence="3 4">
    <name type="scientific">Paenibacillus sepulcri</name>
    <dbReference type="NCBI Taxonomy" id="359917"/>
    <lineage>
        <taxon>Bacteria</taxon>
        <taxon>Bacillati</taxon>
        <taxon>Bacillota</taxon>
        <taxon>Bacilli</taxon>
        <taxon>Bacillales</taxon>
        <taxon>Paenibacillaceae</taxon>
        <taxon>Paenibacillus</taxon>
    </lineage>
</organism>
<dbReference type="PANTHER" id="PTHR43179">
    <property type="entry name" value="RHAMNOSYLTRANSFERASE WBBL"/>
    <property type="match status" value="1"/>
</dbReference>
<accession>A0ABS7CEY9</accession>
<dbReference type="PANTHER" id="PTHR43179:SF7">
    <property type="entry name" value="RHAMNOSYLTRANSFERASE WBBL"/>
    <property type="match status" value="1"/>
</dbReference>
<feature type="non-terminal residue" evidence="3">
    <location>
        <position position="379"/>
    </location>
</feature>
<evidence type="ECO:0000313" key="3">
    <source>
        <dbReference type="EMBL" id="MBW7459181.1"/>
    </source>
</evidence>
<dbReference type="InterPro" id="IPR029044">
    <property type="entry name" value="Nucleotide-diphossugar_trans"/>
</dbReference>
<feature type="region of interest" description="Disordered" evidence="1">
    <location>
        <begin position="1"/>
        <end position="33"/>
    </location>
</feature>
<proteinExistence type="predicted"/>
<dbReference type="CDD" id="cd04186">
    <property type="entry name" value="GT_2_like_c"/>
    <property type="match status" value="1"/>
</dbReference>
<reference evidence="3 4" key="1">
    <citation type="submission" date="2021-07" db="EMBL/GenBank/DDBJ databases">
        <title>Paenibacillus radiodurans sp. nov., isolated from the southeastern edge of Tengger Desert.</title>
        <authorList>
            <person name="Zhang G."/>
        </authorList>
    </citation>
    <scope>NUCLEOTIDE SEQUENCE [LARGE SCALE GENOMIC DNA]</scope>
    <source>
        <strain evidence="3 4">CCM 7311</strain>
    </source>
</reference>
<evidence type="ECO:0000313" key="4">
    <source>
        <dbReference type="Proteomes" id="UP001519887"/>
    </source>
</evidence>
<evidence type="ECO:0000256" key="1">
    <source>
        <dbReference type="SAM" id="MobiDB-lite"/>
    </source>
</evidence>
<protein>
    <submittedName>
        <fullName evidence="3">Glycosyltransferase family 2 protein</fullName>
    </submittedName>
</protein>
<dbReference type="Proteomes" id="UP001519887">
    <property type="component" value="Unassembled WGS sequence"/>
</dbReference>
<sequence>MIRKRRHTQMYRRRAGRRSAKRSLRGYPEGHKAGYEQGLRSGLDSFKSLFEGTSIIIPSYNQVEYLKKCIESIGEHTDLPYEIIVVDNASDDGTAEFLRKTDSAVRYRVLESNRGFAGAVNIGMMMAKGTTMLLLNNDTIVTERWLSNMLKCLDSDPKIGMVGPVTNYISGDQRIEVPYLHVNDMPRFAQHYNISDPGKWQFTDRLTGFCLLFRRELWERTGFLDEGFEIGNFEDDDYNIRVRLQGQSLVIARDTFIHHYGSVSMKGLGENLAKINNHNMQFYMEKWGNPHDLVHQVKEMLPLHRERTGLAAQQPVGETAFFPQQVVARGVSERLYWIERGVRRPVTGEPAVPITRLSQVDLRRWPIGDGISAEEVEAR</sequence>
<gene>
    <name evidence="3" type="ORF">K0U00_34535</name>
</gene>
<dbReference type="InterPro" id="IPR001173">
    <property type="entry name" value="Glyco_trans_2-like"/>
</dbReference>
<evidence type="ECO:0000259" key="2">
    <source>
        <dbReference type="Pfam" id="PF00535"/>
    </source>
</evidence>